<evidence type="ECO:0000256" key="1">
    <source>
        <dbReference type="SAM" id="Phobius"/>
    </source>
</evidence>
<dbReference type="RefSeq" id="XP_064722485.1">
    <property type="nucleotide sequence ID" value="XM_064866413.1"/>
</dbReference>
<dbReference type="EMBL" id="CP143819">
    <property type="protein sequence ID" value="WVO25175.1"/>
    <property type="molecule type" value="Genomic_DNA"/>
</dbReference>
<feature type="transmembrane region" description="Helical" evidence="1">
    <location>
        <begin position="12"/>
        <end position="29"/>
    </location>
</feature>
<sequence length="70" mass="7781">MIVKDKYYTSRFHGLIISPAQLAIQLAIISRRRFGWLLLNLELLKSCAPLCYPSLGNVAAFVISRTSGKG</sequence>
<dbReference type="Proteomes" id="UP001432216">
    <property type="component" value="Chromosome 7"/>
</dbReference>
<keyword evidence="4" id="KW-1185">Reference proteome</keyword>
<dbReference type="EMBL" id="CP143812">
    <property type="protein sequence ID" value="WVO23246.1"/>
    <property type="molecule type" value="Genomic_DNA"/>
</dbReference>
<evidence type="ECO:0000313" key="4">
    <source>
        <dbReference type="Proteomes" id="UP001432216"/>
    </source>
</evidence>
<dbReference type="Proteomes" id="UP001432216">
    <property type="component" value="Chromosome 14"/>
</dbReference>
<gene>
    <name evidence="2" type="ORF">IAS62_004593</name>
    <name evidence="3" type="ORF">IAS62_006564</name>
</gene>
<accession>A0ABZ2AXI1</accession>
<protein>
    <submittedName>
        <fullName evidence="2">Uncharacterized protein</fullName>
    </submittedName>
</protein>
<proteinExistence type="predicted"/>
<keyword evidence="1" id="KW-0472">Membrane</keyword>
<keyword evidence="1" id="KW-1133">Transmembrane helix</keyword>
<dbReference type="GeneID" id="89991365"/>
<name>A0ABZ2AXI1_9TREE</name>
<reference evidence="2 4" key="1">
    <citation type="submission" date="2024-01" db="EMBL/GenBank/DDBJ databases">
        <title>Comparative genomics of Cryptococcus and Kwoniella reveals pathogenesis evolution and contrasting modes of karyotype evolution via chromosome fusion or intercentromeric recombination.</title>
        <authorList>
            <person name="Coelho M.A."/>
            <person name="David-Palma M."/>
            <person name="Shea T."/>
            <person name="Bowers K."/>
            <person name="McGinley-Smith S."/>
            <person name="Mohammad A.W."/>
            <person name="Gnirke A."/>
            <person name="Yurkov A.M."/>
            <person name="Nowrousian M."/>
            <person name="Sun S."/>
            <person name="Cuomo C.A."/>
            <person name="Heitman J."/>
        </authorList>
    </citation>
    <scope>NUCLEOTIDE SEQUENCE [LARGE SCALE GENOMIC DNA]</scope>
    <source>
        <strain evidence="2 4">7685027</strain>
    </source>
</reference>
<keyword evidence="1" id="KW-0812">Transmembrane</keyword>
<organism evidence="2 4">
    <name type="scientific">Cryptococcus decagattii</name>
    <dbReference type="NCBI Taxonomy" id="1859122"/>
    <lineage>
        <taxon>Eukaryota</taxon>
        <taxon>Fungi</taxon>
        <taxon>Dikarya</taxon>
        <taxon>Basidiomycota</taxon>
        <taxon>Agaricomycotina</taxon>
        <taxon>Tremellomycetes</taxon>
        <taxon>Tremellales</taxon>
        <taxon>Cryptococcaceae</taxon>
        <taxon>Cryptococcus</taxon>
        <taxon>Cryptococcus gattii species complex</taxon>
    </lineage>
</organism>
<evidence type="ECO:0000313" key="2">
    <source>
        <dbReference type="EMBL" id="WVO23246.1"/>
    </source>
</evidence>
<evidence type="ECO:0000313" key="3">
    <source>
        <dbReference type="EMBL" id="WVO25175.1"/>
    </source>
</evidence>